<accession>A0AB39MA56</accession>
<organism evidence="1">
    <name type="scientific">Streptomyces sp. R08</name>
    <dbReference type="NCBI Taxonomy" id="3238624"/>
    <lineage>
        <taxon>Bacteria</taxon>
        <taxon>Bacillati</taxon>
        <taxon>Actinomycetota</taxon>
        <taxon>Actinomycetes</taxon>
        <taxon>Kitasatosporales</taxon>
        <taxon>Streptomycetaceae</taxon>
        <taxon>Streptomyces</taxon>
    </lineage>
</organism>
<evidence type="ECO:0000313" key="1">
    <source>
        <dbReference type="EMBL" id="XDQ03280.1"/>
    </source>
</evidence>
<protein>
    <submittedName>
        <fullName evidence="1">Uncharacterized protein</fullName>
    </submittedName>
</protein>
<reference evidence="1" key="1">
    <citation type="submission" date="2024-07" db="EMBL/GenBank/DDBJ databases">
        <authorList>
            <person name="Yu S.T."/>
        </authorList>
    </citation>
    <scope>NUCLEOTIDE SEQUENCE</scope>
    <source>
        <strain evidence="1">R08</strain>
    </source>
</reference>
<proteinExistence type="predicted"/>
<dbReference type="EMBL" id="CP163431">
    <property type="protein sequence ID" value="XDQ03280.1"/>
    <property type="molecule type" value="Genomic_DNA"/>
</dbReference>
<sequence>MDMDTERTEAARRTRGDYVGATADELRAKTGADRVSAGVSQKVLFQRRGTITLDGDRLVLGQWDGSTDLTLRRADITAVGTRFTKLYGRFLGGLLNAGKPLILDTTTVGQVYLLIDRKEFMETTRDREWERHITAWLAAEPGR</sequence>
<dbReference type="AlphaFoldDB" id="A0AB39MA56"/>
<dbReference type="RefSeq" id="WP_369189223.1">
    <property type="nucleotide sequence ID" value="NZ_CP163431.1"/>
</dbReference>
<name>A0AB39MA56_9ACTN</name>
<gene>
    <name evidence="1" type="ORF">AB5J58_25380</name>
</gene>